<feature type="transmembrane region" description="Helical" evidence="5">
    <location>
        <begin position="306"/>
        <end position="326"/>
    </location>
</feature>
<dbReference type="PANTHER" id="PTHR37422:SF17">
    <property type="entry name" value="O-ANTIGEN LIGASE"/>
    <property type="match status" value="1"/>
</dbReference>
<evidence type="ECO:0000256" key="3">
    <source>
        <dbReference type="ARBA" id="ARBA00022989"/>
    </source>
</evidence>
<evidence type="ECO:0000313" key="7">
    <source>
        <dbReference type="EMBL" id="OQD43081.1"/>
    </source>
</evidence>
<feature type="transmembrane region" description="Helical" evidence="5">
    <location>
        <begin position="110"/>
        <end position="127"/>
    </location>
</feature>
<feature type="transmembrane region" description="Helical" evidence="5">
    <location>
        <begin position="32"/>
        <end position="51"/>
    </location>
</feature>
<sequence>MGQKIKLLTRLTVLLMVLCNIPNFLLTYFGDTLGTLSSLFTTGILLVYFFLDRKWTKPALPFYIFSILYFSISALSYNGDEIYLIKEIIRFLILITCITEVMHDTKYEELIFILVIAGLSVIINGVLFPNINEKFGLVRGRFSGFLLNPNTAGTVCLLGMAISYSLKNKVLKLGSQAILTFAGLLTLSRTFLIVWTLINVFAIIRDKRNAMVPIIGVFALVIMITFSNKKNFATDRFDALTSFFTEGEVKTNTVSHDTRDKTWAIYYDLIFDKPFFGYGFKYFQEQAPGRPGSHNTYLMIIGDSGIIPFLAFIYIYLYLLYYAFLYFKEEPFILYILLVVMLNLMASHTYFFNHQSVSLSIFAFLRIRALKGNKTKQLFQKYRKKATNLT</sequence>
<accession>A0A1V6LSB7</accession>
<evidence type="ECO:0000256" key="2">
    <source>
        <dbReference type="ARBA" id="ARBA00022692"/>
    </source>
</evidence>
<dbReference type="GO" id="GO:0016020">
    <property type="term" value="C:membrane"/>
    <property type="evidence" value="ECO:0007669"/>
    <property type="project" value="UniProtKB-SubCell"/>
</dbReference>
<dbReference type="EMBL" id="MTBC01000004">
    <property type="protein sequence ID" value="OQD43081.1"/>
    <property type="molecule type" value="Genomic_DNA"/>
</dbReference>
<evidence type="ECO:0000256" key="4">
    <source>
        <dbReference type="ARBA" id="ARBA00023136"/>
    </source>
</evidence>
<dbReference type="Proteomes" id="UP000191680">
    <property type="component" value="Unassembled WGS sequence"/>
</dbReference>
<organism evidence="7 8">
    <name type="scientific">Croceivirga radicis</name>
    <dbReference type="NCBI Taxonomy" id="1929488"/>
    <lineage>
        <taxon>Bacteria</taxon>
        <taxon>Pseudomonadati</taxon>
        <taxon>Bacteroidota</taxon>
        <taxon>Flavobacteriia</taxon>
        <taxon>Flavobacteriales</taxon>
        <taxon>Flavobacteriaceae</taxon>
        <taxon>Croceivirga</taxon>
    </lineage>
</organism>
<proteinExistence type="predicted"/>
<evidence type="ECO:0000259" key="6">
    <source>
        <dbReference type="Pfam" id="PF04932"/>
    </source>
</evidence>
<dbReference type="OrthoDB" id="695378at2"/>
<keyword evidence="3 5" id="KW-1133">Transmembrane helix</keyword>
<dbReference type="Pfam" id="PF04932">
    <property type="entry name" value="Wzy_C"/>
    <property type="match status" value="1"/>
</dbReference>
<keyword evidence="2 5" id="KW-0812">Transmembrane</keyword>
<evidence type="ECO:0000256" key="1">
    <source>
        <dbReference type="ARBA" id="ARBA00004141"/>
    </source>
</evidence>
<feature type="transmembrane region" description="Helical" evidence="5">
    <location>
        <begin position="147"/>
        <end position="166"/>
    </location>
</feature>
<evidence type="ECO:0000313" key="8">
    <source>
        <dbReference type="Proteomes" id="UP000191680"/>
    </source>
</evidence>
<keyword evidence="4 5" id="KW-0472">Membrane</keyword>
<feature type="domain" description="O-antigen ligase-related" evidence="6">
    <location>
        <begin position="178"/>
        <end position="313"/>
    </location>
</feature>
<feature type="transmembrane region" description="Helical" evidence="5">
    <location>
        <begin position="210"/>
        <end position="227"/>
    </location>
</feature>
<feature type="transmembrane region" description="Helical" evidence="5">
    <location>
        <begin position="7"/>
        <end position="26"/>
    </location>
</feature>
<keyword evidence="8" id="KW-1185">Reference proteome</keyword>
<reference evidence="7 8" key="1">
    <citation type="submission" date="2016-12" db="EMBL/GenBank/DDBJ databases">
        <authorList>
            <person name="Song W.-J."/>
            <person name="Kurnit D.M."/>
        </authorList>
    </citation>
    <scope>NUCLEOTIDE SEQUENCE [LARGE SCALE GENOMIC DNA]</scope>
    <source>
        <strain evidence="7 8">HSG9</strain>
    </source>
</reference>
<comment type="caution">
    <text evidence="7">The sequence shown here is derived from an EMBL/GenBank/DDBJ whole genome shotgun (WGS) entry which is preliminary data.</text>
</comment>
<evidence type="ECO:0000256" key="5">
    <source>
        <dbReference type="SAM" id="Phobius"/>
    </source>
</evidence>
<dbReference type="PANTHER" id="PTHR37422">
    <property type="entry name" value="TEICHURONIC ACID BIOSYNTHESIS PROTEIN TUAE"/>
    <property type="match status" value="1"/>
</dbReference>
<comment type="subcellular location">
    <subcellularLocation>
        <location evidence="1">Membrane</location>
        <topology evidence="1">Multi-pass membrane protein</topology>
    </subcellularLocation>
</comment>
<feature type="transmembrane region" description="Helical" evidence="5">
    <location>
        <begin position="332"/>
        <end position="352"/>
    </location>
</feature>
<dbReference type="InterPro" id="IPR051533">
    <property type="entry name" value="WaaL-like"/>
</dbReference>
<dbReference type="InterPro" id="IPR007016">
    <property type="entry name" value="O-antigen_ligase-rel_domated"/>
</dbReference>
<protein>
    <recommendedName>
        <fullName evidence="6">O-antigen ligase-related domain-containing protein</fullName>
    </recommendedName>
</protein>
<feature type="transmembrane region" description="Helical" evidence="5">
    <location>
        <begin position="58"/>
        <end position="77"/>
    </location>
</feature>
<dbReference type="AlphaFoldDB" id="A0A1V6LSB7"/>
<dbReference type="RefSeq" id="WP_080318861.1">
    <property type="nucleotide sequence ID" value="NZ_MTBC01000004.1"/>
</dbReference>
<feature type="transmembrane region" description="Helical" evidence="5">
    <location>
        <begin position="178"/>
        <end position="204"/>
    </location>
</feature>
<name>A0A1V6LSB7_9FLAO</name>
<gene>
    <name evidence="7" type="ORF">BUL40_08305</name>
</gene>